<dbReference type="EMBL" id="MTYH01000035">
    <property type="protein sequence ID" value="PNP44354.1"/>
    <property type="molecule type" value="Genomic_DNA"/>
</dbReference>
<reference evidence="1 2" key="1">
    <citation type="submission" date="2017-02" db="EMBL/GenBank/DDBJ databases">
        <title>Genomes of Trichoderma spp. with biocontrol activity.</title>
        <authorList>
            <person name="Gardiner D."/>
            <person name="Kazan K."/>
            <person name="Vos C."/>
            <person name="Harvey P."/>
        </authorList>
    </citation>
    <scope>NUCLEOTIDE SEQUENCE [LARGE SCALE GENOMIC DNA]</scope>
    <source>
        <strain evidence="1 2">A5MH</strain>
    </source>
</reference>
<gene>
    <name evidence="1" type="ORF">TGAMA5MH_03960</name>
</gene>
<dbReference type="Proteomes" id="UP000236546">
    <property type="component" value="Unassembled WGS sequence"/>
</dbReference>
<sequence length="30" mass="3645">MSTITRTLGNLRKVGIKDYFRQMLVRLRMF</sequence>
<evidence type="ECO:0000313" key="1">
    <source>
        <dbReference type="EMBL" id="PNP44354.1"/>
    </source>
</evidence>
<proteinExistence type="predicted"/>
<organism evidence="1 2">
    <name type="scientific">Trichoderma gamsii</name>
    <dbReference type="NCBI Taxonomy" id="398673"/>
    <lineage>
        <taxon>Eukaryota</taxon>
        <taxon>Fungi</taxon>
        <taxon>Dikarya</taxon>
        <taxon>Ascomycota</taxon>
        <taxon>Pezizomycotina</taxon>
        <taxon>Sordariomycetes</taxon>
        <taxon>Hypocreomycetidae</taxon>
        <taxon>Hypocreales</taxon>
        <taxon>Hypocreaceae</taxon>
        <taxon>Trichoderma</taxon>
    </lineage>
</organism>
<dbReference type="AlphaFoldDB" id="A0A2K0TFQ6"/>
<accession>A0A2K0TFQ6</accession>
<name>A0A2K0TFQ6_9HYPO</name>
<protein>
    <submittedName>
        <fullName evidence="1">Uncharacterized protein</fullName>
    </submittedName>
</protein>
<comment type="caution">
    <text evidence="1">The sequence shown here is derived from an EMBL/GenBank/DDBJ whole genome shotgun (WGS) entry which is preliminary data.</text>
</comment>
<dbReference type="OrthoDB" id="274641at2759"/>
<evidence type="ECO:0000313" key="2">
    <source>
        <dbReference type="Proteomes" id="UP000236546"/>
    </source>
</evidence>